<evidence type="ECO:0000256" key="1">
    <source>
        <dbReference type="SAM" id="MobiDB-lite"/>
    </source>
</evidence>
<evidence type="ECO:0000313" key="2">
    <source>
        <dbReference type="EMBL" id="AQS87016.1"/>
    </source>
</evidence>
<dbReference type="InterPro" id="IPR002035">
    <property type="entry name" value="VWF_A"/>
</dbReference>
<accession>A0A1U9KMK1</accession>
<dbReference type="OrthoDB" id="9764783at2"/>
<evidence type="ECO:0000313" key="3">
    <source>
        <dbReference type="Proteomes" id="UP000188604"/>
    </source>
</evidence>
<dbReference type="Pfam" id="PF11775">
    <property type="entry name" value="CobT_C"/>
    <property type="match status" value="1"/>
</dbReference>
<dbReference type="AlphaFoldDB" id="A0A1U9KMK1"/>
<dbReference type="EMBL" id="CP014691">
    <property type="protein sequence ID" value="AQS87016.1"/>
    <property type="molecule type" value="Genomic_DNA"/>
</dbReference>
<feature type="compositionally biased region" description="Acidic residues" evidence="1">
    <location>
        <begin position="274"/>
        <end position="291"/>
    </location>
</feature>
<dbReference type="InterPro" id="IPR006538">
    <property type="entry name" value="CobT"/>
</dbReference>
<feature type="compositionally biased region" description="Acidic residues" evidence="1">
    <location>
        <begin position="221"/>
        <end position="238"/>
    </location>
</feature>
<feature type="compositionally biased region" description="Acidic residues" evidence="1">
    <location>
        <begin position="249"/>
        <end position="260"/>
    </location>
</feature>
<dbReference type="InterPro" id="IPR025861">
    <property type="entry name" value="CobT_VWA_dom"/>
</dbReference>
<dbReference type="PROSITE" id="PS50234">
    <property type="entry name" value="VWFA"/>
    <property type="match status" value="1"/>
</dbReference>
<dbReference type="Pfam" id="PF06213">
    <property type="entry name" value="CobT"/>
    <property type="match status" value="1"/>
</dbReference>
<organism evidence="2 3">
    <name type="scientific">Neoasaia chiangmaiensis</name>
    <dbReference type="NCBI Taxonomy" id="320497"/>
    <lineage>
        <taxon>Bacteria</taxon>
        <taxon>Pseudomonadati</taxon>
        <taxon>Pseudomonadota</taxon>
        <taxon>Alphaproteobacteria</taxon>
        <taxon>Acetobacterales</taxon>
        <taxon>Acetobacteraceae</taxon>
        <taxon>Neoasaia</taxon>
    </lineage>
</organism>
<dbReference type="RefSeq" id="WP_077805984.1">
    <property type="nucleotide sequence ID" value="NZ_BJXS01000004.1"/>
</dbReference>
<keyword evidence="3" id="KW-1185">Reference proteome</keyword>
<feature type="region of interest" description="Disordered" evidence="1">
    <location>
        <begin position="219"/>
        <end position="304"/>
    </location>
</feature>
<dbReference type="InterPro" id="IPR036465">
    <property type="entry name" value="vWFA_dom_sf"/>
</dbReference>
<sequence>MAGTSKKNSDDLERNENFRRVTAATLRAVGGRPETEVAFANNASARDAQRTAEVRLPYLSRAMPPAEVARIRGAADAAALKIRHHDAQLHAASMPGETIARDVYGAVEQARCEVYGSRHMAGMQANLDRKVAQDCIDAGCGKMLNQQDMGAPLALSLLAREAMSGTPAPRQAGPALQAWRDALTPDARSALAEMARHQDDQRAFANACSHLLRACALTETQQEDEDSSEQGEDTDDKAEQDQATQNDDAPPEDESQDDENSGYQADPAGPPDATESDERADEQEGGAEEAAGDSRREPEADDDDALVGYKAFTTAFDEEATADDLCDPDELIRLRQQLDQQLVNMQGVVSRLAHRLQRRLMAQQQRAWAFDQEEGILDASRLARVIVNPMLSLTYKHEREAEFRDTVVTLLIDNSGSMRGRPITVAAMCGDILARTLERCGVKVEVLGFTTRAWKGGMSRERWVASGRSPEPGRLNDLRHIVYKDADSPWRRARNNLGLMLREGLLKENIDGEALLWAWRRLRRRPEHRRILMVISDGAPVDDSTFSVNPSSYLEDHLRHVIGRIEGSADTELVAIGIGHDVTRYYRSSVTLTNAEELGGTMMQKLTELFSTRS</sequence>
<dbReference type="SUPFAM" id="SSF53300">
    <property type="entry name" value="vWA-like"/>
    <property type="match status" value="1"/>
</dbReference>
<dbReference type="STRING" id="320497.A0U93_02605"/>
<proteinExistence type="predicted"/>
<dbReference type="InterPro" id="IPR051928">
    <property type="entry name" value="NorD/CobT"/>
</dbReference>
<dbReference type="Proteomes" id="UP000188604">
    <property type="component" value="Chromosome"/>
</dbReference>
<reference evidence="2 3" key="1">
    <citation type="submission" date="2016-03" db="EMBL/GenBank/DDBJ databases">
        <title>Acetic acid bacteria sequencing.</title>
        <authorList>
            <person name="Brandt J."/>
            <person name="Jakob F."/>
            <person name="Vogel R.F."/>
        </authorList>
    </citation>
    <scope>NUCLEOTIDE SEQUENCE [LARGE SCALE GENOMIC DNA]</scope>
    <source>
        <strain evidence="2 3">NBRC 101099</strain>
    </source>
</reference>
<dbReference type="Gene3D" id="3.40.50.410">
    <property type="entry name" value="von Willebrand factor, type A domain"/>
    <property type="match status" value="1"/>
</dbReference>
<gene>
    <name evidence="2" type="ORF">A0U93_02605</name>
</gene>
<dbReference type="PANTHER" id="PTHR41248:SF1">
    <property type="entry name" value="NORD PROTEIN"/>
    <property type="match status" value="1"/>
</dbReference>
<dbReference type="KEGG" id="nch:A0U93_02605"/>
<name>A0A1U9KMK1_9PROT</name>
<protein>
    <submittedName>
        <fullName evidence="2">Cobaltochelatase subunit CobT</fullName>
    </submittedName>
</protein>
<dbReference type="PANTHER" id="PTHR41248">
    <property type="entry name" value="NORD PROTEIN"/>
    <property type="match status" value="1"/>
</dbReference>
<dbReference type="PIRSF" id="PIRSF031715">
    <property type="entry name" value="Cob_chel_CobT"/>
    <property type="match status" value="1"/>
</dbReference>
<dbReference type="GO" id="GO:0009236">
    <property type="term" value="P:cobalamin biosynthetic process"/>
    <property type="evidence" value="ECO:0007669"/>
    <property type="project" value="InterPro"/>
</dbReference>